<evidence type="ECO:0000256" key="3">
    <source>
        <dbReference type="ARBA" id="ARBA00023014"/>
    </source>
</evidence>
<dbReference type="InterPro" id="IPR047678">
    <property type="entry name" value="YjiM-like"/>
</dbReference>
<organism evidence="4 5">
    <name type="scientific">Peptacetobacter hiranonis (strain DSM 13275 / JCM 10541 / KCTC 15199 / TO-931)</name>
    <name type="common">Clostridium hiranonis</name>
    <dbReference type="NCBI Taxonomy" id="500633"/>
    <lineage>
        <taxon>Bacteria</taxon>
        <taxon>Bacillati</taxon>
        <taxon>Bacillota</taxon>
        <taxon>Clostridia</taxon>
        <taxon>Peptostreptococcales</taxon>
        <taxon>Peptostreptococcaceae</taxon>
        <taxon>Peptacetobacter</taxon>
    </lineage>
</organism>
<dbReference type="InterPro" id="IPR010327">
    <property type="entry name" value="FldB/FldC_alpha/beta"/>
</dbReference>
<accession>B6FWN6</accession>
<evidence type="ECO:0000313" key="5">
    <source>
        <dbReference type="Proteomes" id="UP000003178"/>
    </source>
</evidence>
<dbReference type="Gene3D" id="3.40.50.11890">
    <property type="match status" value="1"/>
</dbReference>
<comment type="caution">
    <text evidence="4">The sequence shown here is derived from an EMBL/GenBank/DDBJ whole genome shotgun (WGS) entry which is preliminary data.</text>
</comment>
<evidence type="ECO:0000256" key="2">
    <source>
        <dbReference type="ARBA" id="ARBA00005806"/>
    </source>
</evidence>
<protein>
    <submittedName>
        <fullName evidence="4">2-hydroxyglutaryl-CoA dehydratase, D-component</fullName>
    </submittedName>
</protein>
<dbReference type="HOGENOM" id="CLU_053697_1_1_9"/>
<keyword evidence="3" id="KW-0411">Iron-sulfur</keyword>
<reference evidence="4 5" key="2">
    <citation type="submission" date="2008-10" db="EMBL/GenBank/DDBJ databases">
        <title>Draft genome sequence of Clostridium hiranonis (DSM 13275).</title>
        <authorList>
            <person name="Sudarsanam P."/>
            <person name="Ley R."/>
            <person name="Guruge J."/>
            <person name="Turnbaugh P.J."/>
            <person name="Mahowald M."/>
            <person name="Liep D."/>
            <person name="Gordon J."/>
        </authorList>
    </citation>
    <scope>NUCLEOTIDE SEQUENCE [LARGE SCALE GENOMIC DNA]</scope>
    <source>
        <strain evidence="4 5">DSM 13275</strain>
    </source>
</reference>
<dbReference type="eggNOG" id="COG1775">
    <property type="taxonomic scope" value="Bacteria"/>
</dbReference>
<dbReference type="AlphaFoldDB" id="B6FWN6"/>
<dbReference type="Pfam" id="PF06050">
    <property type="entry name" value="HGD-D"/>
    <property type="match status" value="1"/>
</dbReference>
<dbReference type="PANTHER" id="PTHR30548">
    <property type="entry name" value="2-HYDROXYGLUTARYL-COA DEHYDRATASE, D-COMPONENT-RELATED"/>
    <property type="match status" value="1"/>
</dbReference>
<keyword evidence="5" id="KW-1185">Reference proteome</keyword>
<dbReference type="NCBIfam" id="NF040772">
    <property type="entry name" value="double_cubane"/>
    <property type="match status" value="1"/>
</dbReference>
<evidence type="ECO:0000256" key="1">
    <source>
        <dbReference type="ARBA" id="ARBA00001966"/>
    </source>
</evidence>
<comment type="similarity">
    <text evidence="2">Belongs to the FldB/FldC dehydratase alpha/beta subunit family.</text>
</comment>
<reference evidence="4 5" key="1">
    <citation type="submission" date="2008-09" db="EMBL/GenBank/DDBJ databases">
        <authorList>
            <person name="Fulton L."/>
            <person name="Clifton S."/>
            <person name="Fulton B."/>
            <person name="Xu J."/>
            <person name="Minx P."/>
            <person name="Pepin K.H."/>
            <person name="Johnson M."/>
            <person name="Thiruvilangam P."/>
            <person name="Bhonagiri V."/>
            <person name="Nash W.E."/>
            <person name="Mardis E.R."/>
            <person name="Wilson R.K."/>
        </authorList>
    </citation>
    <scope>NUCLEOTIDE SEQUENCE [LARGE SCALE GENOMIC DNA]</scope>
    <source>
        <strain evidence="4 5">DSM 13275</strain>
    </source>
</reference>
<proteinExistence type="inferred from homology"/>
<dbReference type="GO" id="GO:0016836">
    <property type="term" value="F:hydro-lyase activity"/>
    <property type="evidence" value="ECO:0007669"/>
    <property type="project" value="UniProtKB-ARBA"/>
</dbReference>
<keyword evidence="3" id="KW-0408">Iron</keyword>
<dbReference type="Proteomes" id="UP000003178">
    <property type="component" value="Unassembled WGS sequence"/>
</dbReference>
<dbReference type="STRING" id="500633.CLOHIR_00285"/>
<name>B6FWN6_PEPHT</name>
<dbReference type="Gene3D" id="1.20.1270.370">
    <property type="match status" value="1"/>
</dbReference>
<dbReference type="EMBL" id="ABWP01000010">
    <property type="protein sequence ID" value="EEA86143.1"/>
    <property type="molecule type" value="Genomic_DNA"/>
</dbReference>
<keyword evidence="3" id="KW-0479">Metal-binding</keyword>
<dbReference type="Gene3D" id="3.40.50.11900">
    <property type="match status" value="1"/>
</dbReference>
<dbReference type="PANTHER" id="PTHR30548:SF6">
    <property type="entry name" value="DEHYDRATASE SUBUNIT YJIM-RELATED"/>
    <property type="match status" value="1"/>
</dbReference>
<sequence length="399" mass="44968">MENVNITKLYIKGCVLMTTVGLPEQFENWGEARRNGFLAIKKLKDEGKRVVGAYCTFTPTEIILAAGAISVGLCGVSEEPIPEAEKILPRNLCPMVKSSYGHAITDTCPYFYFSDIVAAETTCDGKKKMYEQMAKVKPTHIMHLPNLVDEAGIKLWAGEIKRFKERLEEFYGITITEDDIRAAIKDKNEERALLMEYFKLGALNPPPMSGMDIHRVLYQTQFKFDRPAMKAELRKLIDDIKADYASKEHEKTNRPRILITGSPIAGAINKIAPAIEEAGGDVVVYENCGGPRSNRWLVDEENPDVYEAIAEAYLKIGCSCMMNNDRRIELLDELIDEFQIDGVIDISLTACHTFTVESARIKEFVTKEKGISFLALETDYSQSDSEQLKTRFEAFIEML</sequence>
<comment type="cofactor">
    <cofactor evidence="1">
        <name>[4Fe-4S] cluster</name>
        <dbReference type="ChEBI" id="CHEBI:49883"/>
    </cofactor>
</comment>
<gene>
    <name evidence="4" type="ORF">CLOHIR_00285</name>
</gene>
<evidence type="ECO:0000313" key="4">
    <source>
        <dbReference type="EMBL" id="EEA86143.1"/>
    </source>
</evidence>
<dbReference type="GO" id="GO:0051536">
    <property type="term" value="F:iron-sulfur cluster binding"/>
    <property type="evidence" value="ECO:0007669"/>
    <property type="project" value="UniProtKB-KW"/>
</dbReference>